<dbReference type="Proteomes" id="UP000215914">
    <property type="component" value="Unassembled WGS sequence"/>
</dbReference>
<reference evidence="1" key="1">
    <citation type="journal article" date="2017" name="Nature">
        <title>The sunflower genome provides insights into oil metabolism, flowering and Asterid evolution.</title>
        <authorList>
            <person name="Badouin H."/>
            <person name="Gouzy J."/>
            <person name="Grassa C.J."/>
            <person name="Murat F."/>
            <person name="Staton S.E."/>
            <person name="Cottret L."/>
            <person name="Lelandais-Briere C."/>
            <person name="Owens G.L."/>
            <person name="Carrere S."/>
            <person name="Mayjonade B."/>
            <person name="Legrand L."/>
            <person name="Gill N."/>
            <person name="Kane N.C."/>
            <person name="Bowers J.E."/>
            <person name="Hubner S."/>
            <person name="Bellec A."/>
            <person name="Berard A."/>
            <person name="Berges H."/>
            <person name="Blanchet N."/>
            <person name="Boniface M.C."/>
            <person name="Brunel D."/>
            <person name="Catrice O."/>
            <person name="Chaidir N."/>
            <person name="Claudel C."/>
            <person name="Donnadieu C."/>
            <person name="Faraut T."/>
            <person name="Fievet G."/>
            <person name="Helmstetter N."/>
            <person name="King M."/>
            <person name="Knapp S.J."/>
            <person name="Lai Z."/>
            <person name="Le Paslier M.C."/>
            <person name="Lippi Y."/>
            <person name="Lorenzon L."/>
            <person name="Mandel J.R."/>
            <person name="Marage G."/>
            <person name="Marchand G."/>
            <person name="Marquand E."/>
            <person name="Bret-Mestries E."/>
            <person name="Morien E."/>
            <person name="Nambeesan S."/>
            <person name="Nguyen T."/>
            <person name="Pegot-Espagnet P."/>
            <person name="Pouilly N."/>
            <person name="Raftis F."/>
            <person name="Sallet E."/>
            <person name="Schiex T."/>
            <person name="Thomas J."/>
            <person name="Vandecasteele C."/>
            <person name="Vares D."/>
            <person name="Vear F."/>
            <person name="Vautrin S."/>
            <person name="Crespi M."/>
            <person name="Mangin B."/>
            <person name="Burke J.M."/>
            <person name="Salse J."/>
            <person name="Munos S."/>
            <person name="Vincourt P."/>
            <person name="Rieseberg L.H."/>
            <person name="Langlade N.B."/>
        </authorList>
    </citation>
    <scope>NUCLEOTIDE SEQUENCE</scope>
    <source>
        <tissue evidence="1">Leaves</tissue>
    </source>
</reference>
<evidence type="ECO:0000313" key="2">
    <source>
        <dbReference type="Proteomes" id="UP000215914"/>
    </source>
</evidence>
<name>A0A9K3IG86_HELAN</name>
<gene>
    <name evidence="1" type="ORF">HanXRQr2_Chr08g0350011</name>
</gene>
<proteinExistence type="predicted"/>
<organism evidence="1 2">
    <name type="scientific">Helianthus annuus</name>
    <name type="common">Common sunflower</name>
    <dbReference type="NCBI Taxonomy" id="4232"/>
    <lineage>
        <taxon>Eukaryota</taxon>
        <taxon>Viridiplantae</taxon>
        <taxon>Streptophyta</taxon>
        <taxon>Embryophyta</taxon>
        <taxon>Tracheophyta</taxon>
        <taxon>Spermatophyta</taxon>
        <taxon>Magnoliopsida</taxon>
        <taxon>eudicotyledons</taxon>
        <taxon>Gunneridae</taxon>
        <taxon>Pentapetalae</taxon>
        <taxon>asterids</taxon>
        <taxon>campanulids</taxon>
        <taxon>Asterales</taxon>
        <taxon>Asteraceae</taxon>
        <taxon>Asteroideae</taxon>
        <taxon>Heliantheae alliance</taxon>
        <taxon>Heliantheae</taxon>
        <taxon>Helianthus</taxon>
    </lineage>
</organism>
<comment type="caution">
    <text evidence="1">The sequence shown here is derived from an EMBL/GenBank/DDBJ whole genome shotgun (WGS) entry which is preliminary data.</text>
</comment>
<keyword evidence="2" id="KW-1185">Reference proteome</keyword>
<accession>A0A9K3IG86</accession>
<dbReference type="EMBL" id="MNCJ02000323">
    <property type="protein sequence ID" value="KAF5796314.1"/>
    <property type="molecule type" value="Genomic_DNA"/>
</dbReference>
<protein>
    <submittedName>
        <fullName evidence="1">Uncharacterized protein</fullName>
    </submittedName>
</protein>
<evidence type="ECO:0000313" key="1">
    <source>
        <dbReference type="EMBL" id="KAF5796314.1"/>
    </source>
</evidence>
<dbReference type="AlphaFoldDB" id="A0A9K3IG86"/>
<sequence>MSIPYQPHSIYRYPHMNLVVITQLWCDRSPCFLFGRFLRFQPATPSPTISSPSSVNGCLHSV</sequence>
<reference evidence="1" key="2">
    <citation type="submission" date="2020-06" db="EMBL/GenBank/DDBJ databases">
        <title>Helianthus annuus Genome sequencing and assembly Release 2.</title>
        <authorList>
            <person name="Gouzy J."/>
            <person name="Langlade N."/>
            <person name="Munos S."/>
        </authorList>
    </citation>
    <scope>NUCLEOTIDE SEQUENCE</scope>
    <source>
        <tissue evidence="1">Leaves</tissue>
    </source>
</reference>
<dbReference type="Gramene" id="mRNA:HanXRQr2_Chr08g0350011">
    <property type="protein sequence ID" value="CDS:HanXRQr2_Chr08g0350011.1"/>
    <property type="gene ID" value="HanXRQr2_Chr08g0350011"/>
</dbReference>